<feature type="compositionally biased region" description="Polar residues" evidence="1">
    <location>
        <begin position="377"/>
        <end position="390"/>
    </location>
</feature>
<name>A0A6L2K237_TANCI</name>
<evidence type="ECO:0000256" key="1">
    <source>
        <dbReference type="SAM" id="MobiDB-lite"/>
    </source>
</evidence>
<dbReference type="AlphaFoldDB" id="A0A6L2K237"/>
<feature type="compositionally biased region" description="Basic and acidic residues" evidence="1">
    <location>
        <begin position="473"/>
        <end position="486"/>
    </location>
</feature>
<feature type="region of interest" description="Disordered" evidence="1">
    <location>
        <begin position="334"/>
        <end position="394"/>
    </location>
</feature>
<organism evidence="2">
    <name type="scientific">Tanacetum cinerariifolium</name>
    <name type="common">Dalmatian daisy</name>
    <name type="synonym">Chrysanthemum cinerariifolium</name>
    <dbReference type="NCBI Taxonomy" id="118510"/>
    <lineage>
        <taxon>Eukaryota</taxon>
        <taxon>Viridiplantae</taxon>
        <taxon>Streptophyta</taxon>
        <taxon>Embryophyta</taxon>
        <taxon>Tracheophyta</taxon>
        <taxon>Spermatophyta</taxon>
        <taxon>Magnoliopsida</taxon>
        <taxon>eudicotyledons</taxon>
        <taxon>Gunneridae</taxon>
        <taxon>Pentapetalae</taxon>
        <taxon>asterids</taxon>
        <taxon>campanulids</taxon>
        <taxon>Asterales</taxon>
        <taxon>Asteraceae</taxon>
        <taxon>Asteroideae</taxon>
        <taxon>Anthemideae</taxon>
        <taxon>Anthemidinae</taxon>
        <taxon>Tanacetum</taxon>
    </lineage>
</organism>
<feature type="region of interest" description="Disordered" evidence="1">
    <location>
        <begin position="429"/>
        <end position="518"/>
    </location>
</feature>
<feature type="compositionally biased region" description="Polar residues" evidence="1">
    <location>
        <begin position="354"/>
        <end position="365"/>
    </location>
</feature>
<feature type="compositionally biased region" description="Basic and acidic residues" evidence="1">
    <location>
        <begin position="366"/>
        <end position="375"/>
    </location>
</feature>
<evidence type="ECO:0000313" key="3">
    <source>
        <dbReference type="EMBL" id="GEU43964.1"/>
    </source>
</evidence>
<evidence type="ECO:0000313" key="2">
    <source>
        <dbReference type="EMBL" id="GEU42817.1"/>
    </source>
</evidence>
<feature type="compositionally biased region" description="Low complexity" evidence="1">
    <location>
        <begin position="334"/>
        <end position="353"/>
    </location>
</feature>
<feature type="compositionally biased region" description="Polar residues" evidence="1">
    <location>
        <begin position="495"/>
        <end position="507"/>
    </location>
</feature>
<accession>A0A6L2K237</accession>
<reference evidence="2" key="1">
    <citation type="journal article" date="2019" name="Sci. Rep.">
        <title>Draft genome of Tanacetum cinerariifolium, the natural source of mosquito coil.</title>
        <authorList>
            <person name="Yamashiro T."/>
            <person name="Shiraishi A."/>
            <person name="Satake H."/>
            <person name="Nakayama K."/>
        </authorList>
    </citation>
    <scope>NUCLEOTIDE SEQUENCE</scope>
</reference>
<sequence length="518" mass="58494">MNLIVAQQTAFDNALVAPDDRVKIGKCNMRINPSNTQKEATYQVVWDAPALSSYFHAFLITADLFEIYMQQFWFTISKIKDSSLYQFKLDKKRCRIDVEVFRDILKISTRVPKMPAGKRQLTGVLIKDTPGVSVSKKKTSSCAERNKGIDLLSEPAILEEAQMEKAINRSKRETYMHQVGGLGDEAGFQPEIPDEPKGMSIDTHEGTSLKPKVLDVSKANSLDSEYESWGVSDDDDDLQGDEERTYSDNQRTNDEEERLEDKFVHTLEDYVPTSDETNDVDDEEYRKINKEMYDDVNIELKDVKLDDEDNRDAEMADDVAQASTTTALATHNTTIDAHPSSSSNFVSSNYGSVLKQQQQKPQKSTADIHKIKMEQAGKQQETKYTSTSSDKAALKEFDQKRTLFETMTKSKSFDRDPKHRALYHALMESILKDKDAMNKDVADKLKKRKPDDVDRDKDPPAGSDQGLKRRKMSKDVEPSKKVKSTDTSKGTTKSQPKSTGKSTQAEQTIFEAGDSQLP</sequence>
<dbReference type="EMBL" id="BKCJ010001779">
    <property type="protein sequence ID" value="GEU43964.1"/>
    <property type="molecule type" value="Genomic_DNA"/>
</dbReference>
<comment type="caution">
    <text evidence="2">The sequence shown here is derived from an EMBL/GenBank/DDBJ whole genome shotgun (WGS) entry which is preliminary data.</text>
</comment>
<dbReference type="EMBL" id="BKCJ010001620">
    <property type="protein sequence ID" value="GEU42817.1"/>
    <property type="molecule type" value="Genomic_DNA"/>
</dbReference>
<feature type="compositionally biased region" description="Basic and acidic residues" evidence="1">
    <location>
        <begin position="194"/>
        <end position="215"/>
    </location>
</feature>
<gene>
    <name evidence="2" type="ORF">Tci_014795</name>
    <name evidence="3" type="ORF">Tci_015942</name>
</gene>
<feature type="compositionally biased region" description="Basic and acidic residues" evidence="1">
    <location>
        <begin position="430"/>
        <end position="459"/>
    </location>
</feature>
<feature type="region of interest" description="Disordered" evidence="1">
    <location>
        <begin position="181"/>
        <end position="256"/>
    </location>
</feature>
<proteinExistence type="predicted"/>
<protein>
    <submittedName>
        <fullName evidence="2">Uncharacterized protein</fullName>
    </submittedName>
</protein>